<reference evidence="7 8" key="1">
    <citation type="submission" date="2024-02" db="EMBL/GenBank/DDBJ databases">
        <authorList>
            <person name="Chen Y."/>
            <person name="Shah S."/>
            <person name="Dougan E. K."/>
            <person name="Thang M."/>
            <person name="Chan C."/>
        </authorList>
    </citation>
    <scope>NUCLEOTIDE SEQUENCE [LARGE SCALE GENOMIC DNA]</scope>
</reference>
<dbReference type="PROSITE" id="PS50089">
    <property type="entry name" value="ZF_RING_2"/>
    <property type="match status" value="1"/>
</dbReference>
<evidence type="ECO:0000313" key="7">
    <source>
        <dbReference type="EMBL" id="CAK9027243.1"/>
    </source>
</evidence>
<evidence type="ECO:0000256" key="5">
    <source>
        <dbReference type="SAM" id="Phobius"/>
    </source>
</evidence>
<protein>
    <recommendedName>
        <fullName evidence="6">RING-type domain-containing protein</fullName>
    </recommendedName>
</protein>
<feature type="transmembrane region" description="Helical" evidence="5">
    <location>
        <begin position="47"/>
        <end position="65"/>
    </location>
</feature>
<dbReference type="EMBL" id="CAXAMN010008958">
    <property type="protein sequence ID" value="CAK9027243.1"/>
    <property type="molecule type" value="Genomic_DNA"/>
</dbReference>
<name>A0ABP0KM09_9DINO</name>
<keyword evidence="8" id="KW-1185">Reference proteome</keyword>
<dbReference type="SUPFAM" id="SSF57850">
    <property type="entry name" value="RING/U-box"/>
    <property type="match status" value="1"/>
</dbReference>
<dbReference type="InterPro" id="IPR051834">
    <property type="entry name" value="RING_finger_E3_ligase"/>
</dbReference>
<proteinExistence type="predicted"/>
<accession>A0ABP0KM09</accession>
<comment type="caution">
    <text evidence="7">The sequence shown here is derived from an EMBL/GenBank/DDBJ whole genome shotgun (WGS) entry which is preliminary data.</text>
</comment>
<keyword evidence="5" id="KW-0812">Transmembrane</keyword>
<feature type="domain" description="RING-type" evidence="6">
    <location>
        <begin position="251"/>
        <end position="290"/>
    </location>
</feature>
<gene>
    <name evidence="7" type="ORF">CCMP2556_LOCUS16689</name>
</gene>
<dbReference type="InterPro" id="IPR013083">
    <property type="entry name" value="Znf_RING/FYVE/PHD"/>
</dbReference>
<dbReference type="InterPro" id="IPR001841">
    <property type="entry name" value="Znf_RING"/>
</dbReference>
<evidence type="ECO:0000259" key="6">
    <source>
        <dbReference type="PROSITE" id="PS50089"/>
    </source>
</evidence>
<sequence>MPARSAGVHGGRSIARTARSYLWFAQDAVVNTLASAPAASWLYKAQFLEAVAAVVILPIHLIIFRLEKAGLRPGQEIWLLCLMPVLFSTMRLPLAYANYSRCRLIIAMGLEEERLVGALLAHFCSQKSRWSCAISAVLLPWYFCNVLWCLAALPCSQYSEMFFWEMAEEAAPCEAFNFTSSFLCCLLTMTFCSRLVMPLALRIRWTVLVHARLQDIPSPGLSEEQLQQISSDLEIIGVESERECIREEPTCPICLEPFVIGEQMRRLSCTHGFHQECVDSWLARIPTCPLRCPIEIPNPTLAQRRFAAQQAGFGGKREVDDQLLWK</sequence>
<dbReference type="SMART" id="SM00184">
    <property type="entry name" value="RING"/>
    <property type="match status" value="1"/>
</dbReference>
<dbReference type="PANTHER" id="PTHR45931">
    <property type="entry name" value="SI:CH211-59O9.10"/>
    <property type="match status" value="1"/>
</dbReference>
<evidence type="ECO:0000313" key="8">
    <source>
        <dbReference type="Proteomes" id="UP001642484"/>
    </source>
</evidence>
<keyword evidence="5" id="KW-1133">Transmembrane helix</keyword>
<evidence type="ECO:0000256" key="3">
    <source>
        <dbReference type="ARBA" id="ARBA00022833"/>
    </source>
</evidence>
<keyword evidence="5" id="KW-0472">Membrane</keyword>
<evidence type="ECO:0000256" key="4">
    <source>
        <dbReference type="PROSITE-ProRule" id="PRU00175"/>
    </source>
</evidence>
<dbReference type="PANTHER" id="PTHR45931:SF3">
    <property type="entry name" value="RING ZINC FINGER-CONTAINING PROTEIN"/>
    <property type="match status" value="1"/>
</dbReference>
<evidence type="ECO:0000256" key="2">
    <source>
        <dbReference type="ARBA" id="ARBA00022771"/>
    </source>
</evidence>
<organism evidence="7 8">
    <name type="scientific">Durusdinium trenchii</name>
    <dbReference type="NCBI Taxonomy" id="1381693"/>
    <lineage>
        <taxon>Eukaryota</taxon>
        <taxon>Sar</taxon>
        <taxon>Alveolata</taxon>
        <taxon>Dinophyceae</taxon>
        <taxon>Suessiales</taxon>
        <taxon>Symbiodiniaceae</taxon>
        <taxon>Durusdinium</taxon>
    </lineage>
</organism>
<keyword evidence="2 4" id="KW-0863">Zinc-finger</keyword>
<dbReference type="Gene3D" id="3.30.40.10">
    <property type="entry name" value="Zinc/RING finger domain, C3HC4 (zinc finger)"/>
    <property type="match status" value="1"/>
</dbReference>
<keyword evidence="1" id="KW-0479">Metal-binding</keyword>
<feature type="transmembrane region" description="Helical" evidence="5">
    <location>
        <begin position="77"/>
        <end position="99"/>
    </location>
</feature>
<dbReference type="Proteomes" id="UP001642484">
    <property type="component" value="Unassembled WGS sequence"/>
</dbReference>
<dbReference type="Pfam" id="PF13639">
    <property type="entry name" value="zf-RING_2"/>
    <property type="match status" value="1"/>
</dbReference>
<evidence type="ECO:0000256" key="1">
    <source>
        <dbReference type="ARBA" id="ARBA00022723"/>
    </source>
</evidence>
<keyword evidence="3" id="KW-0862">Zinc</keyword>